<evidence type="ECO:0000313" key="3">
    <source>
        <dbReference type="Proteomes" id="UP000199648"/>
    </source>
</evidence>
<gene>
    <name evidence="2" type="ORF">SAMN03097708_01997</name>
</gene>
<dbReference type="InterPro" id="IPR012312">
    <property type="entry name" value="Hemerythrin-like"/>
</dbReference>
<dbReference type="EMBL" id="FMWD01000005">
    <property type="protein sequence ID" value="SCZ60163.1"/>
    <property type="molecule type" value="Genomic_DNA"/>
</dbReference>
<evidence type="ECO:0000313" key="2">
    <source>
        <dbReference type="EMBL" id="SCZ60163.1"/>
    </source>
</evidence>
<dbReference type="OrthoDB" id="9793254at2"/>
<dbReference type="Proteomes" id="UP000199648">
    <property type="component" value="Unassembled WGS sequence"/>
</dbReference>
<organism evidence="2 3">
    <name type="scientific">Thiohalomonas denitrificans</name>
    <dbReference type="NCBI Taxonomy" id="415747"/>
    <lineage>
        <taxon>Bacteria</taxon>
        <taxon>Pseudomonadati</taxon>
        <taxon>Pseudomonadota</taxon>
        <taxon>Gammaproteobacteria</taxon>
        <taxon>Thiohalomonadales</taxon>
        <taxon>Thiohalomonadaceae</taxon>
        <taxon>Thiohalomonas</taxon>
    </lineage>
</organism>
<keyword evidence="3" id="KW-1185">Reference proteome</keyword>
<dbReference type="AlphaFoldDB" id="A0A1G5QE72"/>
<feature type="domain" description="Hemerythrin-like" evidence="1">
    <location>
        <begin position="10"/>
        <end position="122"/>
    </location>
</feature>
<name>A0A1G5QE72_9GAMM</name>
<reference evidence="2 3" key="1">
    <citation type="submission" date="2016-10" db="EMBL/GenBank/DDBJ databases">
        <authorList>
            <person name="de Groot N.N."/>
        </authorList>
    </citation>
    <scope>NUCLEOTIDE SEQUENCE [LARGE SCALE GENOMIC DNA]</scope>
    <source>
        <strain evidence="2 3">HLD2</strain>
    </source>
</reference>
<dbReference type="Gene3D" id="1.20.120.520">
    <property type="entry name" value="nmb1532 protein domain like"/>
    <property type="match status" value="1"/>
</dbReference>
<sequence length="137" mass="15603">MKRSEPLIALSREHHGALSLALRARRVAHEGEPGSVRNLADLVRRKFETELKPHFDQEENWLLPVLARAGEKMLVERTLAEHAELTDLADRLASPRPRVLLAFADALSRHVRFEERELFPAVERLPNYAGKVAEKIS</sequence>
<dbReference type="STRING" id="415747.SAMN03097708_01997"/>
<evidence type="ECO:0000259" key="1">
    <source>
        <dbReference type="Pfam" id="PF01814"/>
    </source>
</evidence>
<dbReference type="Pfam" id="PF01814">
    <property type="entry name" value="Hemerythrin"/>
    <property type="match status" value="1"/>
</dbReference>
<accession>A0A1G5QE72</accession>
<proteinExistence type="predicted"/>
<protein>
    <submittedName>
        <fullName evidence="2">Hemerythrin-like domain-containing protein</fullName>
    </submittedName>
</protein>
<dbReference type="RefSeq" id="WP_092996141.1">
    <property type="nucleotide sequence ID" value="NZ_FMWD01000005.1"/>
</dbReference>